<evidence type="ECO:0000313" key="5">
    <source>
        <dbReference type="EMBL" id="GAK55752.1"/>
    </source>
</evidence>
<proteinExistence type="predicted"/>
<dbReference type="SMART" id="SM00448">
    <property type="entry name" value="REC"/>
    <property type="match status" value="1"/>
</dbReference>
<dbReference type="HOGENOM" id="CLU_000445_11_28_0"/>
<dbReference type="EMBL" id="DF820464">
    <property type="protein sequence ID" value="GAK55752.1"/>
    <property type="molecule type" value="Genomic_DNA"/>
</dbReference>
<dbReference type="GO" id="GO:0005886">
    <property type="term" value="C:plasma membrane"/>
    <property type="evidence" value="ECO:0007669"/>
    <property type="project" value="TreeGrafter"/>
</dbReference>
<dbReference type="GO" id="GO:0043709">
    <property type="term" value="P:cell adhesion involved in single-species biofilm formation"/>
    <property type="evidence" value="ECO:0007669"/>
    <property type="project" value="TreeGrafter"/>
</dbReference>
<evidence type="ECO:0000256" key="2">
    <source>
        <dbReference type="SAM" id="Coils"/>
    </source>
</evidence>
<keyword evidence="1" id="KW-0597">Phosphoprotein</keyword>
<protein>
    <submittedName>
        <fullName evidence="5">Response regulator receiver modulated diguanylate cyclase</fullName>
    </submittedName>
</protein>
<feature type="domain" description="Response regulatory" evidence="3">
    <location>
        <begin position="12"/>
        <end position="129"/>
    </location>
</feature>
<dbReference type="Pfam" id="PF00072">
    <property type="entry name" value="Response_reg"/>
    <property type="match status" value="1"/>
</dbReference>
<evidence type="ECO:0000259" key="4">
    <source>
        <dbReference type="PROSITE" id="PS50887"/>
    </source>
</evidence>
<dbReference type="GO" id="GO:1902201">
    <property type="term" value="P:negative regulation of bacterial-type flagellum-dependent cell motility"/>
    <property type="evidence" value="ECO:0007669"/>
    <property type="project" value="TreeGrafter"/>
</dbReference>
<dbReference type="GO" id="GO:0000160">
    <property type="term" value="P:phosphorelay signal transduction system"/>
    <property type="evidence" value="ECO:0007669"/>
    <property type="project" value="InterPro"/>
</dbReference>
<dbReference type="Proteomes" id="UP000030661">
    <property type="component" value="Unassembled WGS sequence"/>
</dbReference>
<dbReference type="SUPFAM" id="SSF52172">
    <property type="entry name" value="CheY-like"/>
    <property type="match status" value="1"/>
</dbReference>
<dbReference type="CDD" id="cd01949">
    <property type="entry name" value="GGDEF"/>
    <property type="match status" value="1"/>
</dbReference>
<keyword evidence="2" id="KW-0175">Coiled coil</keyword>
<gene>
    <name evidence="5" type="ORF">U27_02711</name>
</gene>
<dbReference type="PROSITE" id="PS50887">
    <property type="entry name" value="GGDEF"/>
    <property type="match status" value="1"/>
</dbReference>
<feature type="coiled-coil region" evidence="2">
    <location>
        <begin position="131"/>
        <end position="165"/>
    </location>
</feature>
<dbReference type="Pfam" id="PF00990">
    <property type="entry name" value="GGDEF"/>
    <property type="match status" value="1"/>
</dbReference>
<dbReference type="InterPro" id="IPR029787">
    <property type="entry name" value="Nucleotide_cyclase"/>
</dbReference>
<dbReference type="FunFam" id="3.30.70.270:FF:000001">
    <property type="entry name" value="Diguanylate cyclase domain protein"/>
    <property type="match status" value="1"/>
</dbReference>
<dbReference type="PANTHER" id="PTHR45138:SF9">
    <property type="entry name" value="DIGUANYLATE CYCLASE DGCM-RELATED"/>
    <property type="match status" value="1"/>
</dbReference>
<keyword evidence="6" id="KW-1185">Reference proteome</keyword>
<dbReference type="InterPro" id="IPR043128">
    <property type="entry name" value="Rev_trsase/Diguanyl_cyclase"/>
</dbReference>
<dbReference type="eggNOG" id="COG3706">
    <property type="taxonomic scope" value="Bacteria"/>
</dbReference>
<dbReference type="GO" id="GO:0052621">
    <property type="term" value="F:diguanylate cyclase activity"/>
    <property type="evidence" value="ECO:0007669"/>
    <property type="project" value="TreeGrafter"/>
</dbReference>
<dbReference type="SMART" id="SM00267">
    <property type="entry name" value="GGDEF"/>
    <property type="match status" value="1"/>
</dbReference>
<dbReference type="NCBIfam" id="TIGR00254">
    <property type="entry name" value="GGDEF"/>
    <property type="match status" value="1"/>
</dbReference>
<dbReference type="PANTHER" id="PTHR45138">
    <property type="entry name" value="REGULATORY COMPONENTS OF SENSORY TRANSDUCTION SYSTEM"/>
    <property type="match status" value="1"/>
</dbReference>
<dbReference type="STRING" id="1499967.U27_02711"/>
<dbReference type="Gene3D" id="3.40.50.2300">
    <property type="match status" value="1"/>
</dbReference>
<evidence type="ECO:0000259" key="3">
    <source>
        <dbReference type="PROSITE" id="PS50110"/>
    </source>
</evidence>
<dbReference type="AlphaFoldDB" id="A0A081BTU7"/>
<evidence type="ECO:0000256" key="1">
    <source>
        <dbReference type="PROSITE-ProRule" id="PRU00169"/>
    </source>
</evidence>
<accession>A0A081BTU7</accession>
<dbReference type="InterPro" id="IPR001789">
    <property type="entry name" value="Sig_transdc_resp-reg_receiver"/>
</dbReference>
<feature type="modified residue" description="4-aspartylphosphate" evidence="1">
    <location>
        <position position="61"/>
    </location>
</feature>
<dbReference type="InterPro" id="IPR000160">
    <property type="entry name" value="GGDEF_dom"/>
</dbReference>
<dbReference type="PROSITE" id="PS50110">
    <property type="entry name" value="RESPONSE_REGULATORY"/>
    <property type="match status" value="1"/>
</dbReference>
<name>A0A081BTU7_VECG1</name>
<dbReference type="SUPFAM" id="SSF55073">
    <property type="entry name" value="Nucleotide cyclase"/>
    <property type="match status" value="1"/>
</dbReference>
<sequence length="330" mass="37669">MNPEMKREDDVTILVVDDHPMNLRVLLDSLQEEGFRILIARNGEGALRQATLALPDIILLDVMMPPGIDGFETCRRLKQQDATKDIPVIFMTALSDTINKVTGFEVGGVDYVTKPFDRAELLARVKAHLALQRYQRELAITNQKLRQMNEALLESQKQLEIAARTDPLTHLSNRRDMIEKIEMEKVRIKRHHKPFTLILCDIDNFKMFNDTFGHDCGDFILVSIANMMRAMIREQDQLARWGGEEFLFLLPETNLKSGAIVAEKIRKAIADYHFEYKTHVLSVTMTFGVSICQTHTIDIDDCIKQADRALYNGKHAGKNLVFQTKQAAVD</sequence>
<reference evidence="5" key="1">
    <citation type="journal article" date="2015" name="PeerJ">
        <title>First genomic representation of candidate bacterial phylum KSB3 points to enhanced environmental sensing as a trigger of wastewater bulking.</title>
        <authorList>
            <person name="Sekiguchi Y."/>
            <person name="Ohashi A."/>
            <person name="Parks D.H."/>
            <person name="Yamauchi T."/>
            <person name="Tyson G.W."/>
            <person name="Hugenholtz P."/>
        </authorList>
    </citation>
    <scope>NUCLEOTIDE SEQUENCE [LARGE SCALE GENOMIC DNA]</scope>
</reference>
<dbReference type="Gene3D" id="3.30.70.270">
    <property type="match status" value="1"/>
</dbReference>
<dbReference type="InterPro" id="IPR011006">
    <property type="entry name" value="CheY-like_superfamily"/>
</dbReference>
<dbReference type="InterPro" id="IPR050469">
    <property type="entry name" value="Diguanylate_Cyclase"/>
</dbReference>
<dbReference type="CDD" id="cd19920">
    <property type="entry name" value="REC_PA4781-like"/>
    <property type="match status" value="1"/>
</dbReference>
<feature type="domain" description="GGDEF" evidence="4">
    <location>
        <begin position="193"/>
        <end position="326"/>
    </location>
</feature>
<evidence type="ECO:0000313" key="6">
    <source>
        <dbReference type="Proteomes" id="UP000030661"/>
    </source>
</evidence>
<organism evidence="5">
    <name type="scientific">Vecturithrix granuli</name>
    <dbReference type="NCBI Taxonomy" id="1499967"/>
    <lineage>
        <taxon>Bacteria</taxon>
        <taxon>Candidatus Moduliflexota</taxon>
        <taxon>Candidatus Vecturitrichia</taxon>
        <taxon>Candidatus Vecturitrichales</taxon>
        <taxon>Candidatus Vecturitrichaceae</taxon>
        <taxon>Candidatus Vecturithrix</taxon>
    </lineage>
</organism>